<proteinExistence type="predicted"/>
<organism evidence="2">
    <name type="scientific">Coccidioides posadasii (strain RMSCC 757 / Silveira)</name>
    <name type="common">Valley fever fungus</name>
    <dbReference type="NCBI Taxonomy" id="443226"/>
    <lineage>
        <taxon>Eukaryota</taxon>
        <taxon>Fungi</taxon>
        <taxon>Dikarya</taxon>
        <taxon>Ascomycota</taxon>
        <taxon>Pezizomycotina</taxon>
        <taxon>Eurotiomycetes</taxon>
        <taxon>Eurotiomycetidae</taxon>
        <taxon>Onygenales</taxon>
        <taxon>Onygenaceae</taxon>
        <taxon>Coccidioides</taxon>
    </lineage>
</organism>
<evidence type="ECO:0000313" key="2">
    <source>
        <dbReference type="Proteomes" id="UP000002497"/>
    </source>
</evidence>
<keyword evidence="2" id="KW-1185">Reference proteome</keyword>
<reference evidence="2" key="1">
    <citation type="journal article" date="2010" name="Genome Res.">
        <title>Population genomic sequencing of Coccidioides fungi reveals recent hybridization and transposon control.</title>
        <authorList>
            <person name="Neafsey D.E."/>
            <person name="Barker B.M."/>
            <person name="Sharpton T.J."/>
            <person name="Stajich J.E."/>
            <person name="Park D.J."/>
            <person name="Whiston E."/>
            <person name="Hung C.-Y."/>
            <person name="McMahan C."/>
            <person name="White J."/>
            <person name="Sykes S."/>
            <person name="Heiman D."/>
            <person name="Young S."/>
            <person name="Zeng Q."/>
            <person name="Abouelleil A."/>
            <person name="Aftuck L."/>
            <person name="Bessette D."/>
            <person name="Brown A."/>
            <person name="FitzGerald M."/>
            <person name="Lui A."/>
            <person name="Macdonald J.P."/>
            <person name="Priest M."/>
            <person name="Orbach M.J."/>
            <person name="Galgiani J.N."/>
            <person name="Kirkland T.N."/>
            <person name="Cole G.T."/>
            <person name="Birren B.W."/>
            <person name="Henn M.R."/>
            <person name="Taylor J.W."/>
            <person name="Rounsley S.D."/>
        </authorList>
    </citation>
    <scope>NUCLEOTIDE SEQUENCE [LARGE SCALE GENOMIC DNA]</scope>
    <source>
        <strain evidence="2">RMSCC 757 / Silveira</strain>
    </source>
</reference>
<dbReference type="EMBL" id="GL636496">
    <property type="protein sequence ID" value="EFW16608.1"/>
    <property type="molecule type" value="Genomic_DNA"/>
</dbReference>
<accession>E9D9M7</accession>
<dbReference type="AlphaFoldDB" id="E9D9M7"/>
<dbReference type="VEuPathDB" id="FungiDB:CPSG_06567"/>
<dbReference type="Proteomes" id="UP000002497">
    <property type="component" value="Unassembled WGS sequence"/>
</dbReference>
<protein>
    <submittedName>
        <fullName evidence="1">Uncharacterized protein</fullName>
    </submittedName>
</protein>
<dbReference type="VEuPathDB" id="FungiDB:D8B26_001433"/>
<gene>
    <name evidence="1" type="ORF">CPSG_06567</name>
</gene>
<name>E9D9M7_COCPS</name>
<reference evidence="2" key="2">
    <citation type="submission" date="2010-03" db="EMBL/GenBank/DDBJ databases">
        <title>The genome sequence of Coccidioides posadasii strain Silveira.</title>
        <authorList>
            <consortium name="The Broad Institute Genome Sequencing Center for Infectious Disease"/>
            <person name="Neafsey D."/>
            <person name="Orbach M."/>
            <person name="Henn M.R."/>
            <person name="Cole G.T."/>
            <person name="Galgiani J."/>
            <person name="Gardner M.J."/>
            <person name="Kirkland T.N."/>
            <person name="Taylor J.W."/>
            <person name="Young S.K."/>
            <person name="Zeng Q."/>
            <person name="Koehrsen M."/>
            <person name="Alvarado L."/>
            <person name="Berlin A."/>
            <person name="Borenstein D."/>
            <person name="Chapman S.B."/>
            <person name="Chen Z."/>
            <person name="Engels R."/>
            <person name="Freedman E."/>
            <person name="Gellesch M."/>
            <person name="Goldberg J."/>
            <person name="Griggs A."/>
            <person name="Gujja S."/>
            <person name="Heilman E."/>
            <person name="Heiman D."/>
            <person name="Howarth C."/>
            <person name="Jen D."/>
            <person name="Larson L."/>
            <person name="Mehta T."/>
            <person name="Neiman D."/>
            <person name="Park D."/>
            <person name="Pearson M."/>
            <person name="Richards J."/>
            <person name="Roberts A."/>
            <person name="Saif S."/>
            <person name="Shea T."/>
            <person name="Shenoy N."/>
            <person name="Sisk P."/>
            <person name="Stolte C."/>
            <person name="Sykes S."/>
            <person name="Walk T."/>
            <person name="White J."/>
            <person name="Yandava C."/>
            <person name="Haas B."/>
            <person name="Nusbaum C."/>
            <person name="Birren B."/>
        </authorList>
    </citation>
    <scope>NUCLEOTIDE SEQUENCE [LARGE SCALE GENOMIC DNA]</scope>
    <source>
        <strain evidence="2">RMSCC 757 / Silveira</strain>
    </source>
</reference>
<dbReference type="HOGENOM" id="CLU_1372084_0_0_1"/>
<dbReference type="STRING" id="443226.E9D9M7"/>
<sequence length="199" mass="22542">MKLVSRMVQESLFLICSHIIVQGHDGTMSQNIEGWISMCLSPLPMSGKFDPQPCQPYLKILLGDEYPPSTIYLEYIPNLEMIHLRNCTQKQMDNLVKGIQEMHGARSWIDFDRAETYNHIQLTDEQGHLSDEEEIVLGFGDCLVSALPQTRVILILTLCCSKPVVQSGNSMRHTLFTAPDGNHPVSHVKRKRAVVVSFY</sequence>
<evidence type="ECO:0000313" key="1">
    <source>
        <dbReference type="EMBL" id="EFW16608.1"/>
    </source>
</evidence>